<dbReference type="PRINTS" id="PR00081">
    <property type="entry name" value="GDHRDH"/>
</dbReference>
<dbReference type="EMBL" id="SHKL01000001">
    <property type="protein sequence ID" value="RZT84112.1"/>
    <property type="molecule type" value="Genomic_DNA"/>
</dbReference>
<dbReference type="OrthoDB" id="3567890at2"/>
<comment type="caution">
    <text evidence="4">The sequence shown here is derived from an EMBL/GenBank/DDBJ whole genome shotgun (WGS) entry which is preliminary data.</text>
</comment>
<dbReference type="GO" id="GO:0016491">
    <property type="term" value="F:oxidoreductase activity"/>
    <property type="evidence" value="ECO:0007669"/>
    <property type="project" value="UniProtKB-KW"/>
</dbReference>
<evidence type="ECO:0000256" key="3">
    <source>
        <dbReference type="SAM" id="MobiDB-lite"/>
    </source>
</evidence>
<dbReference type="Pfam" id="PF00106">
    <property type="entry name" value="adh_short"/>
    <property type="match status" value="1"/>
</dbReference>
<dbReference type="PROSITE" id="PS00061">
    <property type="entry name" value="ADH_SHORT"/>
    <property type="match status" value="1"/>
</dbReference>
<keyword evidence="5" id="KW-1185">Reference proteome</keyword>
<protein>
    <submittedName>
        <fullName evidence="4">Short-subunit dehydrogenase</fullName>
    </submittedName>
</protein>
<proteinExistence type="inferred from homology"/>
<dbReference type="SUPFAM" id="SSF51735">
    <property type="entry name" value="NAD(P)-binding Rossmann-fold domains"/>
    <property type="match status" value="1"/>
</dbReference>
<dbReference type="GO" id="GO:0016020">
    <property type="term" value="C:membrane"/>
    <property type="evidence" value="ECO:0007669"/>
    <property type="project" value="TreeGrafter"/>
</dbReference>
<evidence type="ECO:0000256" key="2">
    <source>
        <dbReference type="ARBA" id="ARBA00023002"/>
    </source>
</evidence>
<organism evidence="4 5">
    <name type="scientific">Pseudonocardia sediminis</name>
    <dbReference type="NCBI Taxonomy" id="1397368"/>
    <lineage>
        <taxon>Bacteria</taxon>
        <taxon>Bacillati</taxon>
        <taxon>Actinomycetota</taxon>
        <taxon>Actinomycetes</taxon>
        <taxon>Pseudonocardiales</taxon>
        <taxon>Pseudonocardiaceae</taxon>
        <taxon>Pseudonocardia</taxon>
    </lineage>
</organism>
<name>A0A4Q7UR10_PSEST</name>
<dbReference type="PANTHER" id="PTHR44196">
    <property type="entry name" value="DEHYDROGENASE/REDUCTASE SDR FAMILY MEMBER 7B"/>
    <property type="match status" value="1"/>
</dbReference>
<dbReference type="PANTHER" id="PTHR44196:SF1">
    <property type="entry name" value="DEHYDROGENASE_REDUCTASE SDR FAMILY MEMBER 7B"/>
    <property type="match status" value="1"/>
</dbReference>
<sequence length="307" mass="31268">MSGAHRIGPGSRVLITGAAGGFGEPTAARLRELGAHVIGLDRAAGPHVIACDITDDAAVTTAVDEAVSRLGGLDAVVHYAGIGTPNDAGGPLNPDAMRVIDVNLLGAWRVTAAALPTLLAGKDARGGKGRVVFVASELAYLTLPFVSAYSVAKRGMTAYADALRLEYGTEVAVSTVYPGYVRTPIHDEGHAVGLALEGQVRREEVDDIVGTVVGALTSARPPRDTAGTRLGGLELWAGKHLPGVVGAAVVRQLRAKARSGHFDSAPAAADLVRRLTGRTVPAATAPVSTTPTSRDAGTAVGAADRSA</sequence>
<dbReference type="Proteomes" id="UP000291591">
    <property type="component" value="Unassembled WGS sequence"/>
</dbReference>
<feature type="compositionally biased region" description="Low complexity" evidence="3">
    <location>
        <begin position="282"/>
        <end position="293"/>
    </location>
</feature>
<reference evidence="4 5" key="1">
    <citation type="submission" date="2019-02" db="EMBL/GenBank/DDBJ databases">
        <title>Sequencing the genomes of 1000 actinobacteria strains.</title>
        <authorList>
            <person name="Klenk H.-P."/>
        </authorList>
    </citation>
    <scope>NUCLEOTIDE SEQUENCE [LARGE SCALE GENOMIC DNA]</scope>
    <source>
        <strain evidence="4 5">DSM 45779</strain>
    </source>
</reference>
<evidence type="ECO:0000313" key="4">
    <source>
        <dbReference type="EMBL" id="RZT84112.1"/>
    </source>
</evidence>
<dbReference type="AlphaFoldDB" id="A0A4Q7UR10"/>
<evidence type="ECO:0000313" key="5">
    <source>
        <dbReference type="Proteomes" id="UP000291591"/>
    </source>
</evidence>
<dbReference type="RefSeq" id="WP_130288763.1">
    <property type="nucleotide sequence ID" value="NZ_SHKL01000001.1"/>
</dbReference>
<feature type="region of interest" description="Disordered" evidence="3">
    <location>
        <begin position="282"/>
        <end position="307"/>
    </location>
</feature>
<evidence type="ECO:0000256" key="1">
    <source>
        <dbReference type="ARBA" id="ARBA00006484"/>
    </source>
</evidence>
<gene>
    <name evidence="4" type="ORF">EV383_0946</name>
</gene>
<accession>A0A4Q7UR10</accession>
<comment type="similarity">
    <text evidence="1">Belongs to the short-chain dehydrogenases/reductases (SDR) family.</text>
</comment>
<dbReference type="Gene3D" id="3.40.50.720">
    <property type="entry name" value="NAD(P)-binding Rossmann-like Domain"/>
    <property type="match status" value="1"/>
</dbReference>
<dbReference type="InterPro" id="IPR036291">
    <property type="entry name" value="NAD(P)-bd_dom_sf"/>
</dbReference>
<dbReference type="InterPro" id="IPR002347">
    <property type="entry name" value="SDR_fam"/>
</dbReference>
<dbReference type="InterPro" id="IPR020904">
    <property type="entry name" value="Sc_DH/Rdtase_CS"/>
</dbReference>
<keyword evidence="2" id="KW-0560">Oxidoreductase</keyword>